<dbReference type="EMBL" id="AK374160">
    <property type="protein sequence ID" value="BAK05357.1"/>
    <property type="molecule type" value="mRNA"/>
</dbReference>
<evidence type="ECO:0000313" key="1">
    <source>
        <dbReference type="EMBL" id="BAK05357.1"/>
    </source>
</evidence>
<protein>
    <submittedName>
        <fullName evidence="1">Predicted protein</fullName>
    </submittedName>
</protein>
<proteinExistence type="evidence at transcript level"/>
<accession>F2EDD5</accession>
<dbReference type="AlphaFoldDB" id="F2EDD5"/>
<organism evidence="1">
    <name type="scientific">Hordeum vulgare subsp. vulgare</name>
    <name type="common">Domesticated barley</name>
    <dbReference type="NCBI Taxonomy" id="112509"/>
    <lineage>
        <taxon>Eukaryota</taxon>
        <taxon>Viridiplantae</taxon>
        <taxon>Streptophyta</taxon>
        <taxon>Embryophyta</taxon>
        <taxon>Tracheophyta</taxon>
        <taxon>Spermatophyta</taxon>
        <taxon>Magnoliopsida</taxon>
        <taxon>Liliopsida</taxon>
        <taxon>Poales</taxon>
        <taxon>Poaceae</taxon>
        <taxon>BOP clade</taxon>
        <taxon>Pooideae</taxon>
        <taxon>Triticodae</taxon>
        <taxon>Triticeae</taxon>
        <taxon>Hordeinae</taxon>
        <taxon>Hordeum</taxon>
    </lineage>
</organism>
<name>F2EDD5_HORVV</name>
<sequence length="59" mass="6977">MREQEMVKGNLVTFLRARTLPSQNACRLKLIAWVHAFDQYLRYWSSSVCWPLGPYICKT</sequence>
<reference evidence="1" key="1">
    <citation type="journal article" date="2011" name="Plant Physiol.">
        <title>Comprehensive sequence analysis of 24,783 barley full-length cDNAs derived from 12 clone libraries.</title>
        <authorList>
            <person name="Matsumoto T."/>
            <person name="Tanaka T."/>
            <person name="Sakai H."/>
            <person name="Amano N."/>
            <person name="Kanamori H."/>
            <person name="Kurita K."/>
            <person name="Kikuta A."/>
            <person name="Kamiya K."/>
            <person name="Yamamoto M."/>
            <person name="Ikawa H."/>
            <person name="Fujii N."/>
            <person name="Hori K."/>
            <person name="Itoh T."/>
            <person name="Sato K."/>
        </authorList>
    </citation>
    <scope>NUCLEOTIDE SEQUENCE</scope>
    <source>
        <tissue evidence="1">Flower</tissue>
    </source>
</reference>